<gene>
    <name evidence="9" type="primary">xrtF</name>
    <name evidence="9" type="ORF">NOX80_00675</name>
</gene>
<dbReference type="EMBL" id="CP101751">
    <property type="protein sequence ID" value="UUC45740.1"/>
    <property type="molecule type" value="Genomic_DNA"/>
</dbReference>
<feature type="transmembrane region" description="Helical" evidence="8">
    <location>
        <begin position="115"/>
        <end position="138"/>
    </location>
</feature>
<keyword evidence="2" id="KW-1003">Cell membrane</keyword>
<evidence type="ECO:0000256" key="6">
    <source>
        <dbReference type="ARBA" id="ARBA00022989"/>
    </source>
</evidence>
<evidence type="ECO:0000256" key="5">
    <source>
        <dbReference type="ARBA" id="ARBA00022801"/>
    </source>
</evidence>
<keyword evidence="4 8" id="KW-0812">Transmembrane</keyword>
<evidence type="ECO:0000313" key="10">
    <source>
        <dbReference type="Proteomes" id="UP001059844"/>
    </source>
</evidence>
<dbReference type="RefSeq" id="WP_256551427.1">
    <property type="nucleotide sequence ID" value="NZ_CP101751.1"/>
</dbReference>
<proteinExistence type="predicted"/>
<dbReference type="InterPro" id="IPR019127">
    <property type="entry name" value="Exosortase"/>
</dbReference>
<comment type="subcellular location">
    <subcellularLocation>
        <location evidence="1">Cell membrane</location>
        <topology evidence="1">Multi-pass membrane protein</topology>
    </subcellularLocation>
</comment>
<evidence type="ECO:0000256" key="4">
    <source>
        <dbReference type="ARBA" id="ARBA00022692"/>
    </source>
</evidence>
<reference evidence="9" key="1">
    <citation type="submission" date="2022-07" db="EMBL/GenBank/DDBJ databases">
        <title>Isolation, identification, and degradation of a PFOSA degrading strain from sewage treatment plant.</title>
        <authorList>
            <person name="Zhang L."/>
            <person name="Huo Y."/>
        </authorList>
    </citation>
    <scope>NUCLEOTIDE SEQUENCE</scope>
    <source>
        <strain evidence="9">C1</strain>
    </source>
</reference>
<keyword evidence="3" id="KW-0645">Protease</keyword>
<dbReference type="NCBIfam" id="TIGR04128">
    <property type="entry name" value="exoso_Fjoh_1448"/>
    <property type="match status" value="1"/>
</dbReference>
<protein>
    <submittedName>
        <fullName evidence="9">Exosortase family protein XrtF</fullName>
    </submittedName>
</protein>
<dbReference type="InterPro" id="IPR026392">
    <property type="entry name" value="Exo/Archaeosortase_dom"/>
</dbReference>
<evidence type="ECO:0000256" key="8">
    <source>
        <dbReference type="SAM" id="Phobius"/>
    </source>
</evidence>
<evidence type="ECO:0000256" key="1">
    <source>
        <dbReference type="ARBA" id="ARBA00004651"/>
    </source>
</evidence>
<keyword evidence="7 8" id="KW-0472">Membrane</keyword>
<sequence length="185" mass="21352">MKNLYVQYKPFFIFLIKFLLLYIVLTVVYKFYLNQYDAEKLEVDGLTTSVALQVEQSLLIFDQPVTTKPSTRDASVVILLRDKPIARVIEGCNAISIMILFAAFIFAFSSKWKKTLLYIVIGIGIIHILNVLRITLLTIALDRYPKQQHLLHGVVFPLFIYGVVFLLWILWVQKFSGYAAKNVEK</sequence>
<keyword evidence="10" id="KW-1185">Reference proteome</keyword>
<feature type="transmembrane region" description="Helical" evidence="8">
    <location>
        <begin position="150"/>
        <end position="171"/>
    </location>
</feature>
<dbReference type="NCBIfam" id="TIGR04178">
    <property type="entry name" value="exo_archaeo"/>
    <property type="match status" value="1"/>
</dbReference>
<evidence type="ECO:0000256" key="2">
    <source>
        <dbReference type="ARBA" id="ARBA00022475"/>
    </source>
</evidence>
<name>A0ABY5ITW6_9FLAO</name>
<dbReference type="Pfam" id="PF09721">
    <property type="entry name" value="Exosortase_EpsH"/>
    <property type="match status" value="1"/>
</dbReference>
<feature type="transmembrane region" description="Helical" evidence="8">
    <location>
        <begin position="88"/>
        <end position="109"/>
    </location>
</feature>
<organism evidence="9 10">
    <name type="scientific">Flavobacterium cerinum</name>
    <dbReference type="NCBI Taxonomy" id="2502784"/>
    <lineage>
        <taxon>Bacteria</taxon>
        <taxon>Pseudomonadati</taxon>
        <taxon>Bacteroidota</taxon>
        <taxon>Flavobacteriia</taxon>
        <taxon>Flavobacteriales</taxon>
        <taxon>Flavobacteriaceae</taxon>
        <taxon>Flavobacterium</taxon>
    </lineage>
</organism>
<feature type="transmembrane region" description="Helical" evidence="8">
    <location>
        <begin position="12"/>
        <end position="32"/>
    </location>
</feature>
<dbReference type="Proteomes" id="UP001059844">
    <property type="component" value="Chromosome"/>
</dbReference>
<evidence type="ECO:0000313" key="9">
    <source>
        <dbReference type="EMBL" id="UUC45740.1"/>
    </source>
</evidence>
<keyword evidence="6 8" id="KW-1133">Transmembrane helix</keyword>
<evidence type="ECO:0000256" key="3">
    <source>
        <dbReference type="ARBA" id="ARBA00022670"/>
    </source>
</evidence>
<dbReference type="InterPro" id="IPR026323">
    <property type="entry name" value="Exosortase-related_prot_XrtF"/>
</dbReference>
<evidence type="ECO:0000256" key="7">
    <source>
        <dbReference type="ARBA" id="ARBA00023136"/>
    </source>
</evidence>
<accession>A0ABY5ITW6</accession>
<keyword evidence="5" id="KW-0378">Hydrolase</keyword>